<dbReference type="InterPro" id="IPR001714">
    <property type="entry name" value="Pept_M24_MAP"/>
</dbReference>
<keyword evidence="3 6" id="KW-0645">Protease</keyword>
<dbReference type="Pfam" id="PF00557">
    <property type="entry name" value="Peptidase_M24"/>
    <property type="match status" value="1"/>
</dbReference>
<protein>
    <recommendedName>
        <fullName evidence="6 7">Methionine aminopeptidase</fullName>
        <shortName evidence="6">MAP</shortName>
        <shortName evidence="6">MetAP</shortName>
        <ecNumber evidence="6 7">3.4.11.18</ecNumber>
    </recommendedName>
    <alternativeName>
        <fullName evidence="6">Peptidase M</fullName>
    </alternativeName>
</protein>
<dbReference type="GO" id="GO:0046872">
    <property type="term" value="F:metal ion binding"/>
    <property type="evidence" value="ECO:0007669"/>
    <property type="project" value="UniProtKB-UniRule"/>
</dbReference>
<evidence type="ECO:0000256" key="1">
    <source>
        <dbReference type="ARBA" id="ARBA00002521"/>
    </source>
</evidence>
<feature type="domain" description="Peptidase M24" evidence="8">
    <location>
        <begin position="11"/>
        <end position="237"/>
    </location>
</feature>
<sequence>MTVETHHDLDGLRRAGRVVALALQAMRERVRPGITTKELDDVGWAVLKRHGARPAPLLTYRFPGVACISVNEEAAHGIPGSRVLHSGDLVKLDMSIELDTFWADAAITVPVGEIRPRHRDLCDAARAAFQAGASVARAGTPVHTVGAAVDARTRALGFHVIRELPGHGIGRALHEPPSVPNYARTRSRERLTEGLVVTIEPHIAEGSGRLITHGDGWTLATRDGGFAAAYEHTVIITRGDPILVTAL</sequence>
<feature type="binding site" evidence="6">
    <location>
        <position position="231"/>
    </location>
    <ligand>
        <name>a divalent metal cation</name>
        <dbReference type="ChEBI" id="CHEBI:60240"/>
        <label>1</label>
    </ligand>
</feature>
<evidence type="ECO:0000256" key="5">
    <source>
        <dbReference type="ARBA" id="ARBA00022801"/>
    </source>
</evidence>
<name>A0A6J4M2P0_9CHLR</name>
<dbReference type="PRINTS" id="PR00599">
    <property type="entry name" value="MAPEPTIDASE"/>
</dbReference>
<dbReference type="PANTHER" id="PTHR43330">
    <property type="entry name" value="METHIONINE AMINOPEPTIDASE"/>
    <property type="match status" value="1"/>
</dbReference>
<evidence type="ECO:0000256" key="2">
    <source>
        <dbReference type="ARBA" id="ARBA00022438"/>
    </source>
</evidence>
<feature type="binding site" evidence="6">
    <location>
        <position position="174"/>
    </location>
    <ligand>
        <name>substrate</name>
    </ligand>
</feature>
<dbReference type="GO" id="GO:0004239">
    <property type="term" value="F:initiator methionyl aminopeptidase activity"/>
    <property type="evidence" value="ECO:0007669"/>
    <property type="project" value="UniProtKB-UniRule"/>
</dbReference>
<dbReference type="EMBL" id="CADCTR010002339">
    <property type="protein sequence ID" value="CAA9347196.1"/>
    <property type="molecule type" value="Genomic_DNA"/>
</dbReference>
<dbReference type="EC" id="3.4.11.18" evidence="6 7"/>
<feature type="binding site" evidence="6">
    <location>
        <position position="76"/>
    </location>
    <ligand>
        <name>substrate</name>
    </ligand>
</feature>
<dbReference type="NCBIfam" id="TIGR00500">
    <property type="entry name" value="met_pdase_I"/>
    <property type="match status" value="1"/>
</dbReference>
<reference evidence="9" key="1">
    <citation type="submission" date="2020-02" db="EMBL/GenBank/DDBJ databases">
        <authorList>
            <person name="Meier V. D."/>
        </authorList>
    </citation>
    <scope>NUCLEOTIDE SEQUENCE</scope>
    <source>
        <strain evidence="9">AVDCRST_MAG93</strain>
    </source>
</reference>
<keyword evidence="4 6" id="KW-0479">Metal-binding</keyword>
<evidence type="ECO:0000256" key="7">
    <source>
        <dbReference type="RuleBase" id="RU003653"/>
    </source>
</evidence>
<evidence type="ECO:0000256" key="3">
    <source>
        <dbReference type="ARBA" id="ARBA00022670"/>
    </source>
</evidence>
<feature type="binding site" evidence="6">
    <location>
        <position position="93"/>
    </location>
    <ligand>
        <name>a divalent metal cation</name>
        <dbReference type="ChEBI" id="CHEBI:60240"/>
        <label>1</label>
    </ligand>
</feature>
<evidence type="ECO:0000256" key="4">
    <source>
        <dbReference type="ARBA" id="ARBA00022723"/>
    </source>
</evidence>
<dbReference type="CDD" id="cd01086">
    <property type="entry name" value="MetAP1"/>
    <property type="match status" value="1"/>
</dbReference>
<dbReference type="Gene3D" id="3.90.230.10">
    <property type="entry name" value="Creatinase/methionine aminopeptidase superfamily"/>
    <property type="match status" value="1"/>
</dbReference>
<feature type="binding site" evidence="6">
    <location>
        <position position="167"/>
    </location>
    <ligand>
        <name>a divalent metal cation</name>
        <dbReference type="ChEBI" id="CHEBI:60240"/>
        <label>2</label>
        <note>catalytic</note>
    </ligand>
</feature>
<keyword evidence="5 6" id="KW-0378">Hydrolase</keyword>
<accession>A0A6J4M2P0</accession>
<comment type="cofactor">
    <cofactor evidence="6">
        <name>Co(2+)</name>
        <dbReference type="ChEBI" id="CHEBI:48828"/>
    </cofactor>
    <cofactor evidence="6">
        <name>Zn(2+)</name>
        <dbReference type="ChEBI" id="CHEBI:29105"/>
    </cofactor>
    <cofactor evidence="6">
        <name>Mn(2+)</name>
        <dbReference type="ChEBI" id="CHEBI:29035"/>
    </cofactor>
    <cofactor evidence="6">
        <name>Fe(2+)</name>
        <dbReference type="ChEBI" id="CHEBI:29033"/>
    </cofactor>
    <text evidence="6">Binds 2 divalent metal cations per subunit. Has a high-affinity and a low affinity metal-binding site. The true nature of the physiological cofactor is under debate. The enzyme is active with cobalt, zinc, manganese or divalent iron ions. Most likely, methionine aminopeptidases function as mononuclear Fe(2+)-metalloproteases under physiological conditions, and the catalytically relevant metal-binding site has been assigned to the histidine-containing high-affinity site.</text>
</comment>
<dbReference type="GO" id="GO:0006508">
    <property type="term" value="P:proteolysis"/>
    <property type="evidence" value="ECO:0007669"/>
    <property type="project" value="UniProtKB-KW"/>
</dbReference>
<comment type="function">
    <text evidence="1 6">Removes the N-terminal methionine from nascent proteins. The N-terminal methionine is often cleaved when the second residue in the primary sequence is small and uncharged (Met-Ala-, Cys, Gly, Pro, Ser, Thr, or Val). Requires deformylation of the N(alpha)-formylated initiator methionine before it can be hydrolyzed.</text>
</comment>
<dbReference type="PANTHER" id="PTHR43330:SF13">
    <property type="entry name" value="METHIONINE AMINOPEPTIDASE 2"/>
    <property type="match status" value="1"/>
</dbReference>
<dbReference type="GO" id="GO:0070006">
    <property type="term" value="F:metalloaminopeptidase activity"/>
    <property type="evidence" value="ECO:0007669"/>
    <property type="project" value="UniProtKB-UniRule"/>
</dbReference>
<gene>
    <name evidence="6" type="primary">map</name>
    <name evidence="9" type="ORF">AVDCRST_MAG93-6946</name>
</gene>
<feature type="binding site" evidence="6">
    <location>
        <position position="104"/>
    </location>
    <ligand>
        <name>a divalent metal cation</name>
        <dbReference type="ChEBI" id="CHEBI:60240"/>
        <label>1</label>
    </ligand>
</feature>
<dbReference type="AlphaFoldDB" id="A0A6J4M2P0"/>
<evidence type="ECO:0000313" key="9">
    <source>
        <dbReference type="EMBL" id="CAA9347196.1"/>
    </source>
</evidence>
<dbReference type="InterPro" id="IPR036005">
    <property type="entry name" value="Creatinase/aminopeptidase-like"/>
</dbReference>
<dbReference type="InterPro" id="IPR000994">
    <property type="entry name" value="Pept_M24"/>
</dbReference>
<dbReference type="InterPro" id="IPR002467">
    <property type="entry name" value="Pept_M24A_MAP1"/>
</dbReference>
<dbReference type="SUPFAM" id="SSF55920">
    <property type="entry name" value="Creatinase/aminopeptidase"/>
    <property type="match status" value="1"/>
</dbReference>
<organism evidence="9">
    <name type="scientific">uncultured Chloroflexia bacterium</name>
    <dbReference type="NCBI Taxonomy" id="1672391"/>
    <lineage>
        <taxon>Bacteria</taxon>
        <taxon>Bacillati</taxon>
        <taxon>Chloroflexota</taxon>
        <taxon>Chloroflexia</taxon>
        <taxon>environmental samples</taxon>
    </lineage>
</organism>
<proteinExistence type="inferred from homology"/>
<evidence type="ECO:0000256" key="6">
    <source>
        <dbReference type="HAMAP-Rule" id="MF_01974"/>
    </source>
</evidence>
<keyword evidence="2 6" id="KW-0031">Aminopeptidase</keyword>
<comment type="catalytic activity">
    <reaction evidence="6 7">
        <text>Release of N-terminal amino acids, preferentially methionine, from peptides and arylamides.</text>
        <dbReference type="EC" id="3.4.11.18"/>
    </reaction>
</comment>
<evidence type="ECO:0000259" key="8">
    <source>
        <dbReference type="Pfam" id="PF00557"/>
    </source>
</evidence>
<comment type="similarity">
    <text evidence="6">Belongs to the peptidase M24A family. Methionine aminopeptidase type 1 subfamily.</text>
</comment>
<feature type="binding site" evidence="6">
    <location>
        <position position="104"/>
    </location>
    <ligand>
        <name>a divalent metal cation</name>
        <dbReference type="ChEBI" id="CHEBI:60240"/>
        <label>2</label>
        <note>catalytic</note>
    </ligand>
</feature>
<feature type="binding site" evidence="6">
    <location>
        <position position="200"/>
    </location>
    <ligand>
        <name>a divalent metal cation</name>
        <dbReference type="ChEBI" id="CHEBI:60240"/>
        <label>2</label>
        <note>catalytic</note>
    </ligand>
</feature>
<dbReference type="HAMAP" id="MF_01974">
    <property type="entry name" value="MetAP_1"/>
    <property type="match status" value="1"/>
</dbReference>
<feature type="binding site" evidence="6">
    <location>
        <position position="231"/>
    </location>
    <ligand>
        <name>a divalent metal cation</name>
        <dbReference type="ChEBI" id="CHEBI:60240"/>
        <label>2</label>
        <note>catalytic</note>
    </ligand>
</feature>
<comment type="subunit">
    <text evidence="6">Monomer.</text>
</comment>